<protein>
    <recommendedName>
        <fullName evidence="1">DDE-1 domain-containing protein</fullName>
    </recommendedName>
</protein>
<keyword evidence="3" id="KW-1185">Reference proteome</keyword>
<dbReference type="EMBL" id="KL198136">
    <property type="protein sequence ID" value="KDQ06448.1"/>
    <property type="molecule type" value="Genomic_DNA"/>
</dbReference>
<evidence type="ECO:0000313" key="2">
    <source>
        <dbReference type="EMBL" id="KDQ06448.1"/>
    </source>
</evidence>
<dbReference type="Pfam" id="PF03184">
    <property type="entry name" value="DDE_1"/>
    <property type="match status" value="1"/>
</dbReference>
<proteinExistence type="predicted"/>
<dbReference type="InterPro" id="IPR036397">
    <property type="entry name" value="RNaseH_sf"/>
</dbReference>
<dbReference type="Gene3D" id="3.30.420.10">
    <property type="entry name" value="Ribonuclease H-like superfamily/Ribonuclease H"/>
    <property type="match status" value="1"/>
</dbReference>
<dbReference type="InParanoid" id="A0A067LT47"/>
<name>A0A067LT47_BOTB1</name>
<dbReference type="InterPro" id="IPR004875">
    <property type="entry name" value="DDE_SF_endonuclease_dom"/>
</dbReference>
<feature type="non-terminal residue" evidence="2">
    <location>
        <position position="322"/>
    </location>
</feature>
<dbReference type="GO" id="GO:0005634">
    <property type="term" value="C:nucleus"/>
    <property type="evidence" value="ECO:0007669"/>
    <property type="project" value="TreeGrafter"/>
</dbReference>
<dbReference type="PANTHER" id="PTHR19303">
    <property type="entry name" value="TRANSPOSON"/>
    <property type="match status" value="1"/>
</dbReference>
<sequence length="322" mass="35942">MNIPLSREVVRAKAGEIKGDGTIPGNTWFKRYVRRNSDTLVFKKASGLDPKRARKFNRPTVEEHLRSFKEMLEKFDIPWENVYNMDEKGLQLGGGRKGSKRKFLYSRTQREKARIKSDNLELVTVIEAVCCDGSAPIQPGFVAQAGDLGDWWNVLGVGSVAVTESGWTSDWVCGKWFEEVFIPQAQGRNTSGKPIVLLFDGHGSHVTSEMVNAAFEHNIFLFCLPPKTTHKLQPLDVGVFNPIQNAWGKQAELRATQGQPITRATVVGEYMAIRGEGMKEEIIKTAWRKSAHCPVDPSVFTDEDYAPSKITSTSAQVPPSYP</sequence>
<organism evidence="2 3">
    <name type="scientific">Botryobasidium botryosum (strain FD-172 SS1)</name>
    <dbReference type="NCBI Taxonomy" id="930990"/>
    <lineage>
        <taxon>Eukaryota</taxon>
        <taxon>Fungi</taxon>
        <taxon>Dikarya</taxon>
        <taxon>Basidiomycota</taxon>
        <taxon>Agaricomycotina</taxon>
        <taxon>Agaricomycetes</taxon>
        <taxon>Cantharellales</taxon>
        <taxon>Botryobasidiaceae</taxon>
        <taxon>Botryobasidium</taxon>
    </lineage>
</organism>
<dbReference type="Proteomes" id="UP000027195">
    <property type="component" value="Unassembled WGS sequence"/>
</dbReference>
<dbReference type="InterPro" id="IPR050863">
    <property type="entry name" value="CenT-Element_Derived"/>
</dbReference>
<gene>
    <name evidence="2" type="ORF">BOTBODRAFT_121535</name>
</gene>
<accession>A0A067LT47</accession>
<dbReference type="PANTHER" id="PTHR19303:SF74">
    <property type="entry name" value="POGO TRANSPOSABLE ELEMENT WITH KRAB DOMAIN"/>
    <property type="match status" value="1"/>
</dbReference>
<reference evidence="3" key="1">
    <citation type="journal article" date="2014" name="Proc. Natl. Acad. Sci. U.S.A.">
        <title>Extensive sampling of basidiomycete genomes demonstrates inadequacy of the white-rot/brown-rot paradigm for wood decay fungi.</title>
        <authorList>
            <person name="Riley R."/>
            <person name="Salamov A.A."/>
            <person name="Brown D.W."/>
            <person name="Nagy L.G."/>
            <person name="Floudas D."/>
            <person name="Held B.W."/>
            <person name="Levasseur A."/>
            <person name="Lombard V."/>
            <person name="Morin E."/>
            <person name="Otillar R."/>
            <person name="Lindquist E.A."/>
            <person name="Sun H."/>
            <person name="LaButti K.M."/>
            <person name="Schmutz J."/>
            <person name="Jabbour D."/>
            <person name="Luo H."/>
            <person name="Baker S.E."/>
            <person name="Pisabarro A.G."/>
            <person name="Walton J.D."/>
            <person name="Blanchette R.A."/>
            <person name="Henrissat B."/>
            <person name="Martin F."/>
            <person name="Cullen D."/>
            <person name="Hibbett D.S."/>
            <person name="Grigoriev I.V."/>
        </authorList>
    </citation>
    <scope>NUCLEOTIDE SEQUENCE [LARGE SCALE GENOMIC DNA]</scope>
    <source>
        <strain evidence="3">FD-172 SS1</strain>
    </source>
</reference>
<dbReference type="GO" id="GO:0003677">
    <property type="term" value="F:DNA binding"/>
    <property type="evidence" value="ECO:0007669"/>
    <property type="project" value="TreeGrafter"/>
</dbReference>
<dbReference type="HOGENOM" id="CLU_013929_2_0_1"/>
<evidence type="ECO:0000313" key="3">
    <source>
        <dbReference type="Proteomes" id="UP000027195"/>
    </source>
</evidence>
<dbReference type="AlphaFoldDB" id="A0A067LT47"/>
<feature type="domain" description="DDE-1" evidence="1">
    <location>
        <begin position="162"/>
        <end position="255"/>
    </location>
</feature>
<evidence type="ECO:0000259" key="1">
    <source>
        <dbReference type="Pfam" id="PF03184"/>
    </source>
</evidence>
<dbReference type="OrthoDB" id="3265672at2759"/>